<evidence type="ECO:0000259" key="4">
    <source>
        <dbReference type="SMART" id="SM00043"/>
    </source>
</evidence>
<feature type="chain" id="PRO_5018728205" description="Cystatin domain-containing protein" evidence="3">
    <location>
        <begin position="27"/>
        <end position="125"/>
    </location>
</feature>
<evidence type="ECO:0000256" key="1">
    <source>
        <dbReference type="ARBA" id="ARBA00022690"/>
    </source>
</evidence>
<dbReference type="STRING" id="4155.A0A022R7A1"/>
<dbReference type="SUPFAM" id="SSF54403">
    <property type="entry name" value="Cystatin/monellin"/>
    <property type="match status" value="1"/>
</dbReference>
<dbReference type="eggNOG" id="ENOG502ST9E">
    <property type="taxonomic scope" value="Eukaryota"/>
</dbReference>
<dbReference type="EMBL" id="KI630593">
    <property type="protein sequence ID" value="EYU35854.1"/>
    <property type="molecule type" value="Genomic_DNA"/>
</dbReference>
<reference evidence="5 6" key="1">
    <citation type="journal article" date="2013" name="Proc. Natl. Acad. Sci. U.S.A.">
        <title>Fine-scale variation in meiotic recombination in Mimulus inferred from population shotgun sequencing.</title>
        <authorList>
            <person name="Hellsten U."/>
            <person name="Wright K.M."/>
            <person name="Jenkins J."/>
            <person name="Shu S."/>
            <person name="Yuan Y."/>
            <person name="Wessler S.R."/>
            <person name="Schmutz J."/>
            <person name="Willis J.H."/>
            <person name="Rokhsar D.S."/>
        </authorList>
    </citation>
    <scope>NUCLEOTIDE SEQUENCE [LARGE SCALE GENOMIC DNA]</scope>
    <source>
        <strain evidence="6">cv. DUN x IM62</strain>
    </source>
</reference>
<dbReference type="CDD" id="cd00042">
    <property type="entry name" value="CY"/>
    <property type="match status" value="1"/>
</dbReference>
<feature type="domain" description="Cystatin" evidence="4">
    <location>
        <begin position="26"/>
        <end position="116"/>
    </location>
</feature>
<dbReference type="Proteomes" id="UP000030748">
    <property type="component" value="Unassembled WGS sequence"/>
</dbReference>
<sequence>MATISCSVLLIFFLVLVESFISLGEAFGGGMWPIEDLNNRLVLFVAKFAVAEYNKKANATLQFETIIKGKEHMVARSIYHLLISAKDSSAPKKYETAVSFISWSKKSFKLESFKNYQSQSLFSNN</sequence>
<feature type="signal peptide" evidence="3">
    <location>
        <begin position="1"/>
        <end position="26"/>
    </location>
</feature>
<dbReference type="InterPro" id="IPR046350">
    <property type="entry name" value="Cystatin_sf"/>
</dbReference>
<dbReference type="Gene3D" id="3.10.450.10">
    <property type="match status" value="1"/>
</dbReference>
<organism evidence="5 6">
    <name type="scientific">Erythranthe guttata</name>
    <name type="common">Yellow monkey flower</name>
    <name type="synonym">Mimulus guttatus</name>
    <dbReference type="NCBI Taxonomy" id="4155"/>
    <lineage>
        <taxon>Eukaryota</taxon>
        <taxon>Viridiplantae</taxon>
        <taxon>Streptophyta</taxon>
        <taxon>Embryophyta</taxon>
        <taxon>Tracheophyta</taxon>
        <taxon>Spermatophyta</taxon>
        <taxon>Magnoliopsida</taxon>
        <taxon>eudicotyledons</taxon>
        <taxon>Gunneridae</taxon>
        <taxon>Pentapetalae</taxon>
        <taxon>asterids</taxon>
        <taxon>lamiids</taxon>
        <taxon>Lamiales</taxon>
        <taxon>Phrymaceae</taxon>
        <taxon>Erythranthe</taxon>
    </lineage>
</organism>
<gene>
    <name evidence="5" type="ORF">MIMGU_mgv1a022613mg</name>
</gene>
<protein>
    <recommendedName>
        <fullName evidence="4">Cystatin domain-containing protein</fullName>
    </recommendedName>
</protein>
<dbReference type="PANTHER" id="PTHR47364:SF2">
    <property type="entry name" value="CYSTEINE PROTEINASE INHIBITOR 5"/>
    <property type="match status" value="1"/>
</dbReference>
<evidence type="ECO:0000256" key="3">
    <source>
        <dbReference type="SAM" id="SignalP"/>
    </source>
</evidence>
<accession>A0A022R7A1</accession>
<dbReference type="SMART" id="SM00043">
    <property type="entry name" value="CY"/>
    <property type="match status" value="1"/>
</dbReference>
<evidence type="ECO:0000313" key="6">
    <source>
        <dbReference type="Proteomes" id="UP000030748"/>
    </source>
</evidence>
<keyword evidence="3" id="KW-0732">Signal</keyword>
<dbReference type="Pfam" id="PF16845">
    <property type="entry name" value="SQAPI"/>
    <property type="match status" value="1"/>
</dbReference>
<evidence type="ECO:0000313" key="5">
    <source>
        <dbReference type="EMBL" id="EYU35854.1"/>
    </source>
</evidence>
<keyword evidence="2" id="KW-0789">Thiol protease inhibitor</keyword>
<dbReference type="GO" id="GO:0004869">
    <property type="term" value="F:cysteine-type endopeptidase inhibitor activity"/>
    <property type="evidence" value="ECO:0007669"/>
    <property type="project" value="UniProtKB-KW"/>
</dbReference>
<dbReference type="InterPro" id="IPR000010">
    <property type="entry name" value="Cystatin_dom"/>
</dbReference>
<keyword evidence="1" id="KW-0646">Protease inhibitor</keyword>
<proteinExistence type="predicted"/>
<dbReference type="AlphaFoldDB" id="A0A022R7A1"/>
<evidence type="ECO:0000256" key="2">
    <source>
        <dbReference type="ARBA" id="ARBA00022704"/>
    </source>
</evidence>
<keyword evidence="6" id="KW-1185">Reference proteome</keyword>
<dbReference type="PANTHER" id="PTHR47364">
    <property type="entry name" value="CYSTEINE PROTEINASE INHIBITOR 5"/>
    <property type="match status" value="1"/>
</dbReference>
<name>A0A022R7A1_ERYGU</name>